<keyword evidence="6" id="KW-1185">Reference proteome</keyword>
<reference evidence="6" key="1">
    <citation type="submission" date="2016-04" db="EMBL/GenBank/DDBJ databases">
        <title>Comparative genomics of biotechnologically important yeasts.</title>
        <authorList>
            <consortium name="DOE Joint Genome Institute"/>
            <person name="Riley R."/>
            <person name="Haridas S."/>
            <person name="Wolfe K.H."/>
            <person name="Lopes M.R."/>
            <person name="Hittinger C.T."/>
            <person name="Goker M."/>
            <person name="Salamov A."/>
            <person name="Wisecaver J."/>
            <person name="Long T.M."/>
            <person name="Aerts A.L."/>
            <person name="Barry K."/>
            <person name="Choi C."/>
            <person name="Clum A."/>
            <person name="Coughlan A.Y."/>
            <person name="Deshpande S."/>
            <person name="Douglass A.P."/>
            <person name="Hanson S.J."/>
            <person name="Klenk H.-P."/>
            <person name="Labutti K."/>
            <person name="Lapidus A."/>
            <person name="Lindquist E."/>
            <person name="Lipzen A."/>
            <person name="Meier-Kolthoff J.P."/>
            <person name="Ohm R.A."/>
            <person name="Otillar R.P."/>
            <person name="Pangilinan J."/>
            <person name="Peng Y."/>
            <person name="Rokas A."/>
            <person name="Rosa C.A."/>
            <person name="Scheuner C."/>
            <person name="Sibirny A.A."/>
            <person name="Slot J.C."/>
            <person name="Stielow J.B."/>
            <person name="Sun H."/>
            <person name="Kurtzman C.P."/>
            <person name="Blackwell M."/>
            <person name="Grigoriev I.V."/>
            <person name="Jeffries T.W."/>
        </authorList>
    </citation>
    <scope>NUCLEOTIDE SEQUENCE [LARGE SCALE GENOMIC DNA]</scope>
    <source>
        <strain evidence="6">NRRL YB-2248</strain>
    </source>
</reference>
<sequence>MPPIKKSGVVSTKSAFGGSDSESDSDSEAKQPYNKRKFQQTEIESQLEQDQYDEVYDSIKEAERAVRLNNSNGNQGSKYMAGLLEGKKRRELDRLKQAKERTEKERSMESDELKNKEVFVTASYQKFQSELDAKIDQLEKKEDTSGSGNFHLNLLNSASDRRQATLRAATTAITATTTETIDDTDSVLEQPESSLQGGLNIVKKKPIIAKDSRIQVQSASDEQRLESSTTLEDEKIKQSEFTKRLRDLITSKVTEEDLNAYKKRYFDRLANSKKHTRA</sequence>
<gene>
    <name evidence="5" type="ORF">CANARDRAFT_30467</name>
</gene>
<name>A0A1E4STS1_9ASCO</name>
<proteinExistence type="inferred from homology"/>
<dbReference type="Proteomes" id="UP000094801">
    <property type="component" value="Unassembled WGS sequence"/>
</dbReference>
<evidence type="ECO:0000256" key="1">
    <source>
        <dbReference type="ARBA" id="ARBA00010126"/>
    </source>
</evidence>
<comment type="similarity">
    <text evidence="1">Belongs to the NSRP1 family.</text>
</comment>
<dbReference type="PANTHER" id="PTHR47845:SF1">
    <property type="entry name" value="NUCLEAR SPECKLE SPLICING REGULATORY PROTEIN 1 HOMOLOG"/>
    <property type="match status" value="1"/>
</dbReference>
<dbReference type="AlphaFoldDB" id="A0A1E4STS1"/>
<feature type="domain" description="Nuclear speckle splicing regulatory protein 1 N-terminal" evidence="4">
    <location>
        <begin position="43"/>
        <end position="144"/>
    </location>
</feature>
<feature type="compositionally biased region" description="Polar residues" evidence="3">
    <location>
        <begin position="68"/>
        <end position="77"/>
    </location>
</feature>
<evidence type="ECO:0000256" key="2">
    <source>
        <dbReference type="ARBA" id="ARBA00023054"/>
    </source>
</evidence>
<evidence type="ECO:0000259" key="4">
    <source>
        <dbReference type="Pfam" id="PF09745"/>
    </source>
</evidence>
<protein>
    <recommendedName>
        <fullName evidence="4">Nuclear speckle splicing regulatory protein 1 N-terminal domain-containing protein</fullName>
    </recommendedName>
</protein>
<dbReference type="STRING" id="983967.A0A1E4STS1"/>
<dbReference type="InterPro" id="IPR053246">
    <property type="entry name" value="NS_splicing_regulatory_protein"/>
</dbReference>
<evidence type="ECO:0000313" key="5">
    <source>
        <dbReference type="EMBL" id="ODV82900.1"/>
    </source>
</evidence>
<feature type="region of interest" description="Disordered" evidence="3">
    <location>
        <begin position="1"/>
        <end position="50"/>
    </location>
</feature>
<dbReference type="PANTHER" id="PTHR47845">
    <property type="entry name" value="NUCLEAR SPECKLE SPLICING REGULATORY PROTEIN 1 HOMOLOG"/>
    <property type="match status" value="1"/>
</dbReference>
<dbReference type="EMBL" id="KV453871">
    <property type="protein sequence ID" value="ODV82900.1"/>
    <property type="molecule type" value="Genomic_DNA"/>
</dbReference>
<keyword evidence="2" id="KW-0175">Coiled coil</keyword>
<dbReference type="Pfam" id="PF09745">
    <property type="entry name" value="NSRP1_N"/>
    <property type="match status" value="1"/>
</dbReference>
<feature type="region of interest" description="Disordered" evidence="3">
    <location>
        <begin position="67"/>
        <end position="112"/>
    </location>
</feature>
<evidence type="ECO:0000313" key="6">
    <source>
        <dbReference type="Proteomes" id="UP000094801"/>
    </source>
</evidence>
<dbReference type="InterPro" id="IPR018612">
    <property type="entry name" value="NSRP1_N"/>
</dbReference>
<organism evidence="5 6">
    <name type="scientific">[Candida] arabinofermentans NRRL YB-2248</name>
    <dbReference type="NCBI Taxonomy" id="983967"/>
    <lineage>
        <taxon>Eukaryota</taxon>
        <taxon>Fungi</taxon>
        <taxon>Dikarya</taxon>
        <taxon>Ascomycota</taxon>
        <taxon>Saccharomycotina</taxon>
        <taxon>Pichiomycetes</taxon>
        <taxon>Pichiales</taxon>
        <taxon>Pichiaceae</taxon>
        <taxon>Ogataea</taxon>
        <taxon>Ogataea/Candida clade</taxon>
    </lineage>
</organism>
<accession>A0A1E4STS1</accession>
<dbReference type="GO" id="GO:0000381">
    <property type="term" value="P:regulation of alternative mRNA splicing, via spliceosome"/>
    <property type="evidence" value="ECO:0007669"/>
    <property type="project" value="InterPro"/>
</dbReference>
<evidence type="ECO:0000256" key="3">
    <source>
        <dbReference type="SAM" id="MobiDB-lite"/>
    </source>
</evidence>
<feature type="compositionally biased region" description="Basic and acidic residues" evidence="3">
    <location>
        <begin position="85"/>
        <end position="112"/>
    </location>
</feature>
<dbReference type="OrthoDB" id="3995837at2759"/>